<comment type="caution">
    <text evidence="8">The sequence shown here is derived from an EMBL/GenBank/DDBJ whole genome shotgun (WGS) entry which is preliminary data.</text>
</comment>
<dbReference type="HAMAP" id="MF_00074">
    <property type="entry name" value="16SrRNA_methyltr_G"/>
    <property type="match status" value="1"/>
</dbReference>
<evidence type="ECO:0000313" key="8">
    <source>
        <dbReference type="EMBL" id="TCO72596.1"/>
    </source>
</evidence>
<evidence type="ECO:0000256" key="3">
    <source>
        <dbReference type="ARBA" id="ARBA00022603"/>
    </source>
</evidence>
<feature type="binding site" evidence="6">
    <location>
        <position position="93"/>
    </location>
    <ligand>
        <name>S-adenosyl-L-methionine</name>
        <dbReference type="ChEBI" id="CHEBI:59789"/>
    </ligand>
</feature>
<dbReference type="PIRSF" id="PIRSF003078">
    <property type="entry name" value="GidB"/>
    <property type="match status" value="1"/>
</dbReference>
<gene>
    <name evidence="6" type="primary">rsmG</name>
    <name evidence="8" type="ORF">EV688_11823</name>
</gene>
<keyword evidence="3 6" id="KW-0489">Methyltransferase</keyword>
<evidence type="ECO:0000256" key="4">
    <source>
        <dbReference type="ARBA" id="ARBA00022679"/>
    </source>
</evidence>
<dbReference type="Gene3D" id="3.40.50.150">
    <property type="entry name" value="Vaccinia Virus protein VP39"/>
    <property type="match status" value="1"/>
</dbReference>
<evidence type="ECO:0000256" key="7">
    <source>
        <dbReference type="SAM" id="MobiDB-lite"/>
    </source>
</evidence>
<feature type="binding site" evidence="6">
    <location>
        <position position="159"/>
    </location>
    <ligand>
        <name>S-adenosyl-L-methionine</name>
        <dbReference type="ChEBI" id="CHEBI:59789"/>
    </ligand>
</feature>
<comment type="similarity">
    <text evidence="6">Belongs to the methyltransferase superfamily. RNA methyltransferase RsmG family.</text>
</comment>
<protein>
    <recommendedName>
        <fullName evidence="6">Ribosomal RNA small subunit methyltransferase G</fullName>
        <ecNumber evidence="6">2.1.1.170</ecNumber>
    </recommendedName>
    <alternativeName>
        <fullName evidence="6">16S rRNA 7-methylguanosine methyltransferase</fullName>
        <shortName evidence="6">16S rRNA m7G methyltransferase</shortName>
    </alternativeName>
</protein>
<comment type="caution">
    <text evidence="6">Lacks conserved residue(s) required for the propagation of feature annotation.</text>
</comment>
<comment type="function">
    <text evidence="6">Specifically methylates the N7 position of guanine in position 527 of 16S rRNA.</text>
</comment>
<organism evidence="8 9">
    <name type="scientific">Chromatocurvus halotolerans</name>
    <dbReference type="NCBI Taxonomy" id="1132028"/>
    <lineage>
        <taxon>Bacteria</taxon>
        <taxon>Pseudomonadati</taxon>
        <taxon>Pseudomonadota</taxon>
        <taxon>Gammaproteobacteria</taxon>
        <taxon>Cellvibrionales</taxon>
        <taxon>Halieaceae</taxon>
        <taxon>Chromatocurvus</taxon>
    </lineage>
</organism>
<evidence type="ECO:0000256" key="1">
    <source>
        <dbReference type="ARBA" id="ARBA00022490"/>
    </source>
</evidence>
<feature type="binding site" evidence="6">
    <location>
        <position position="98"/>
    </location>
    <ligand>
        <name>S-adenosyl-L-methionine</name>
        <dbReference type="ChEBI" id="CHEBI:59789"/>
    </ligand>
</feature>
<dbReference type="PANTHER" id="PTHR31760:SF0">
    <property type="entry name" value="S-ADENOSYL-L-METHIONINE-DEPENDENT METHYLTRANSFERASES SUPERFAMILY PROTEIN"/>
    <property type="match status" value="1"/>
</dbReference>
<dbReference type="AlphaFoldDB" id="A0A4R2KP29"/>
<evidence type="ECO:0000256" key="6">
    <source>
        <dbReference type="HAMAP-Rule" id="MF_00074"/>
    </source>
</evidence>
<proteinExistence type="inferred from homology"/>
<evidence type="ECO:0000256" key="2">
    <source>
        <dbReference type="ARBA" id="ARBA00022552"/>
    </source>
</evidence>
<reference evidence="8 9" key="1">
    <citation type="submission" date="2019-03" db="EMBL/GenBank/DDBJ databases">
        <title>Genomic Encyclopedia of Type Strains, Phase IV (KMG-IV): sequencing the most valuable type-strain genomes for metagenomic binning, comparative biology and taxonomic classification.</title>
        <authorList>
            <person name="Goeker M."/>
        </authorList>
    </citation>
    <scope>NUCLEOTIDE SEQUENCE [LARGE SCALE GENOMIC DNA]</scope>
    <source>
        <strain evidence="8 9">DSM 23344</strain>
    </source>
</reference>
<comment type="subcellular location">
    <subcellularLocation>
        <location evidence="6">Cytoplasm</location>
    </subcellularLocation>
</comment>
<dbReference type="NCBIfam" id="TIGR00138">
    <property type="entry name" value="rsmG_gidB"/>
    <property type="match status" value="1"/>
</dbReference>
<feature type="compositionally biased region" description="Basic and acidic residues" evidence="7">
    <location>
        <begin position="226"/>
        <end position="242"/>
    </location>
</feature>
<comment type="catalytic activity">
    <reaction evidence="6">
        <text>guanosine(527) in 16S rRNA + S-adenosyl-L-methionine = N(7)-methylguanosine(527) in 16S rRNA + S-adenosyl-L-homocysteine</text>
        <dbReference type="Rhea" id="RHEA:42732"/>
        <dbReference type="Rhea" id="RHEA-COMP:10209"/>
        <dbReference type="Rhea" id="RHEA-COMP:10210"/>
        <dbReference type="ChEBI" id="CHEBI:57856"/>
        <dbReference type="ChEBI" id="CHEBI:59789"/>
        <dbReference type="ChEBI" id="CHEBI:74269"/>
        <dbReference type="ChEBI" id="CHEBI:74480"/>
        <dbReference type="EC" id="2.1.1.170"/>
    </reaction>
</comment>
<feature type="binding site" evidence="6">
    <location>
        <begin position="144"/>
        <end position="145"/>
    </location>
    <ligand>
        <name>S-adenosyl-L-methionine</name>
        <dbReference type="ChEBI" id="CHEBI:59789"/>
    </ligand>
</feature>
<dbReference type="InterPro" id="IPR029063">
    <property type="entry name" value="SAM-dependent_MTases_sf"/>
</dbReference>
<accession>A0A4R2KP29</accession>
<dbReference type="SUPFAM" id="SSF53335">
    <property type="entry name" value="S-adenosyl-L-methionine-dependent methyltransferases"/>
    <property type="match status" value="1"/>
</dbReference>
<dbReference type="Pfam" id="PF02527">
    <property type="entry name" value="GidB"/>
    <property type="match status" value="1"/>
</dbReference>
<feature type="region of interest" description="Disordered" evidence="7">
    <location>
        <begin position="216"/>
        <end position="242"/>
    </location>
</feature>
<keyword evidence="5 6" id="KW-0949">S-adenosyl-L-methionine</keyword>
<dbReference type="EMBL" id="SLWX01000018">
    <property type="protein sequence ID" value="TCO72596.1"/>
    <property type="molecule type" value="Genomic_DNA"/>
</dbReference>
<dbReference type="EC" id="2.1.1.170" evidence="6"/>
<name>A0A4R2KP29_9GAMM</name>
<dbReference type="GO" id="GO:0070043">
    <property type="term" value="F:rRNA (guanine-N7-)-methyltransferase activity"/>
    <property type="evidence" value="ECO:0007669"/>
    <property type="project" value="UniProtKB-UniRule"/>
</dbReference>
<keyword evidence="1 6" id="KW-0963">Cytoplasm</keyword>
<dbReference type="PANTHER" id="PTHR31760">
    <property type="entry name" value="S-ADENOSYL-L-METHIONINE-DEPENDENT METHYLTRANSFERASES SUPERFAMILY PROTEIN"/>
    <property type="match status" value="1"/>
</dbReference>
<dbReference type="GO" id="GO:0005829">
    <property type="term" value="C:cytosol"/>
    <property type="evidence" value="ECO:0007669"/>
    <property type="project" value="TreeGrafter"/>
</dbReference>
<keyword evidence="4 6" id="KW-0808">Transferase</keyword>
<evidence type="ECO:0000313" key="9">
    <source>
        <dbReference type="Proteomes" id="UP000294980"/>
    </source>
</evidence>
<evidence type="ECO:0000256" key="5">
    <source>
        <dbReference type="ARBA" id="ARBA00022691"/>
    </source>
</evidence>
<dbReference type="Proteomes" id="UP000294980">
    <property type="component" value="Unassembled WGS sequence"/>
</dbReference>
<dbReference type="InterPro" id="IPR003682">
    <property type="entry name" value="rRNA_ssu_MeTfrase_G"/>
</dbReference>
<keyword evidence="9" id="KW-1185">Reference proteome</keyword>
<keyword evidence="2 6" id="KW-0698">rRNA processing</keyword>
<sequence>MTLPGAHPTRVKAPDVSRGEEVGILRDGCRQLGVSTPPGALDTLLDYLDLLEKWNRAYNLTAIRERSDMLVRHLLDSLSVLPHLRGSRFLDIGTGAGLPGIPLSILEPQRQFVLLDSNGKKTRFLFQVRLALSLANVEIVDSRIENYRPAQPFDGVLSRAFASLPDMVTLCDHLMLDGAHLYAMRGAAGEDETHGLQQSGMPAHCEPLHVPGLDEPRSLVTIYPPGKRDAGRRGSDHMKTRG</sequence>